<gene>
    <name evidence="1" type="ORF">LCGC14_0403400</name>
</gene>
<name>A0A0F9TE42_9ZZZZ</name>
<accession>A0A0F9TE42</accession>
<protein>
    <submittedName>
        <fullName evidence="1">Uncharacterized protein</fullName>
    </submittedName>
</protein>
<evidence type="ECO:0000313" key="1">
    <source>
        <dbReference type="EMBL" id="KKN73167.1"/>
    </source>
</evidence>
<comment type="caution">
    <text evidence="1">The sequence shown here is derived from an EMBL/GenBank/DDBJ whole genome shotgun (WGS) entry which is preliminary data.</text>
</comment>
<proteinExistence type="predicted"/>
<organism evidence="1">
    <name type="scientific">marine sediment metagenome</name>
    <dbReference type="NCBI Taxonomy" id="412755"/>
    <lineage>
        <taxon>unclassified sequences</taxon>
        <taxon>metagenomes</taxon>
        <taxon>ecological metagenomes</taxon>
    </lineage>
</organism>
<sequence>MRARRTLKLRSDKDLKSNRLSDIQNEFRLLYEELDKQYRLLWEDVNTIQVDGDGWIYFGGKNVTGSARIGLVGTDWVCQHFIAGTYTSRLGSRP</sequence>
<dbReference type="EMBL" id="LAZR01000349">
    <property type="protein sequence ID" value="KKN73167.1"/>
    <property type="molecule type" value="Genomic_DNA"/>
</dbReference>
<reference evidence="1" key="1">
    <citation type="journal article" date="2015" name="Nature">
        <title>Complex archaea that bridge the gap between prokaryotes and eukaryotes.</title>
        <authorList>
            <person name="Spang A."/>
            <person name="Saw J.H."/>
            <person name="Jorgensen S.L."/>
            <person name="Zaremba-Niedzwiedzka K."/>
            <person name="Martijn J."/>
            <person name="Lind A.E."/>
            <person name="van Eijk R."/>
            <person name="Schleper C."/>
            <person name="Guy L."/>
            <person name="Ettema T.J."/>
        </authorList>
    </citation>
    <scope>NUCLEOTIDE SEQUENCE</scope>
</reference>
<dbReference type="AlphaFoldDB" id="A0A0F9TE42"/>